<feature type="compositionally biased region" description="Polar residues" evidence="1">
    <location>
        <begin position="1"/>
        <end position="13"/>
    </location>
</feature>
<feature type="region of interest" description="Disordered" evidence="1">
    <location>
        <begin position="113"/>
        <end position="132"/>
    </location>
</feature>
<dbReference type="EMBL" id="JAOQAZ010000024">
    <property type="protein sequence ID" value="KAJ4253449.1"/>
    <property type="molecule type" value="Genomic_DNA"/>
</dbReference>
<evidence type="ECO:0000313" key="2">
    <source>
        <dbReference type="EMBL" id="KAJ4253449.1"/>
    </source>
</evidence>
<keyword evidence="3" id="KW-1185">Reference proteome</keyword>
<comment type="caution">
    <text evidence="2">The sequence shown here is derived from an EMBL/GenBank/DDBJ whole genome shotgun (WGS) entry which is preliminary data.</text>
</comment>
<accession>A0A9W8VAB8</accession>
<organism evidence="2 3">
    <name type="scientific">Fusarium torreyae</name>
    <dbReference type="NCBI Taxonomy" id="1237075"/>
    <lineage>
        <taxon>Eukaryota</taxon>
        <taxon>Fungi</taxon>
        <taxon>Dikarya</taxon>
        <taxon>Ascomycota</taxon>
        <taxon>Pezizomycotina</taxon>
        <taxon>Sordariomycetes</taxon>
        <taxon>Hypocreomycetidae</taxon>
        <taxon>Hypocreales</taxon>
        <taxon>Nectriaceae</taxon>
        <taxon>Fusarium</taxon>
    </lineage>
</organism>
<sequence length="184" mass="20501">MVSAARKQQNVKAQQRFRELPHPVISGMPTKRGSKRERQKRRVEELEKTVENLVPLPSNSSEGGQYQRRPDPQDVLFGYGLVLDDTALERVTAGQVTLKDILKTGLKAHGLLPSSSTITPEEPQGTSNHDRILVPQNGMHAHPDSLPDVYFNQLRVKQVDTVAAFRSNAEPLGISFENLINPYA</sequence>
<dbReference type="AlphaFoldDB" id="A0A9W8VAB8"/>
<proteinExistence type="predicted"/>
<feature type="region of interest" description="Disordered" evidence="1">
    <location>
        <begin position="1"/>
        <end position="70"/>
    </location>
</feature>
<reference evidence="2" key="1">
    <citation type="submission" date="2022-09" db="EMBL/GenBank/DDBJ databases">
        <title>Fusarium specimens isolated from Avocado Roots.</title>
        <authorList>
            <person name="Stajich J."/>
            <person name="Roper C."/>
            <person name="Heimlech-Rivalta G."/>
        </authorList>
    </citation>
    <scope>NUCLEOTIDE SEQUENCE</scope>
    <source>
        <strain evidence="2">CF00136</strain>
    </source>
</reference>
<feature type="compositionally biased region" description="Polar residues" evidence="1">
    <location>
        <begin position="113"/>
        <end position="127"/>
    </location>
</feature>
<feature type="compositionally biased region" description="Basic residues" evidence="1">
    <location>
        <begin position="32"/>
        <end position="41"/>
    </location>
</feature>
<evidence type="ECO:0000256" key="1">
    <source>
        <dbReference type="SAM" id="MobiDB-lite"/>
    </source>
</evidence>
<dbReference type="OrthoDB" id="5973539at2759"/>
<protein>
    <submittedName>
        <fullName evidence="2">Uncharacterized protein</fullName>
    </submittedName>
</protein>
<evidence type="ECO:0000313" key="3">
    <source>
        <dbReference type="Proteomes" id="UP001152049"/>
    </source>
</evidence>
<name>A0A9W8VAB8_9HYPO</name>
<dbReference type="Proteomes" id="UP001152049">
    <property type="component" value="Unassembled WGS sequence"/>
</dbReference>
<gene>
    <name evidence="2" type="ORF">NW762_010607</name>
</gene>